<dbReference type="EMBL" id="JMKJ01000578">
    <property type="protein sequence ID" value="KGG50489.1"/>
    <property type="molecule type" value="Genomic_DNA"/>
</dbReference>
<sequence>MGPCEPTGTIGPNSTLSQHANFVANSLHRFAVLTEKYLDVLTSPTPPNHDGDTEFKVILEELVSLDQSISEKIDERKDNLISNG</sequence>
<accession>A0A098VNW8</accession>
<organism evidence="1 2">
    <name type="scientific">Mitosporidium daphniae</name>
    <dbReference type="NCBI Taxonomy" id="1485682"/>
    <lineage>
        <taxon>Eukaryota</taxon>
        <taxon>Fungi</taxon>
        <taxon>Fungi incertae sedis</taxon>
        <taxon>Microsporidia</taxon>
        <taxon>Mitosporidium</taxon>
    </lineage>
</organism>
<proteinExistence type="predicted"/>
<protein>
    <submittedName>
        <fullName evidence="1">Uncharacterized protein</fullName>
    </submittedName>
</protein>
<dbReference type="HOGENOM" id="CLU_2527966_0_0_1"/>
<evidence type="ECO:0000313" key="1">
    <source>
        <dbReference type="EMBL" id="KGG50489.1"/>
    </source>
</evidence>
<dbReference type="Proteomes" id="UP000029725">
    <property type="component" value="Unassembled WGS sequence"/>
</dbReference>
<dbReference type="AlphaFoldDB" id="A0A098VNW8"/>
<dbReference type="GeneID" id="25260626"/>
<comment type="caution">
    <text evidence="1">The sequence shown here is derived from an EMBL/GenBank/DDBJ whole genome shotgun (WGS) entry which is preliminary data.</text>
</comment>
<dbReference type="RefSeq" id="XP_013236916.1">
    <property type="nucleotide sequence ID" value="XM_013381462.1"/>
</dbReference>
<evidence type="ECO:0000313" key="2">
    <source>
        <dbReference type="Proteomes" id="UP000029725"/>
    </source>
</evidence>
<keyword evidence="2" id="KW-1185">Reference proteome</keyword>
<gene>
    <name evidence="1" type="ORF">DI09_69p130</name>
</gene>
<reference evidence="1 2" key="1">
    <citation type="submission" date="2014-04" db="EMBL/GenBank/DDBJ databases">
        <title>A new species of microsporidia sheds light on the evolution of extreme parasitism.</title>
        <authorList>
            <person name="Haag K.L."/>
            <person name="James T.Y."/>
            <person name="Larsson R."/>
            <person name="Schaer T.M."/>
            <person name="Refardt D."/>
            <person name="Pombert J.-F."/>
            <person name="Ebert D."/>
        </authorList>
    </citation>
    <scope>NUCLEOTIDE SEQUENCE [LARGE SCALE GENOMIC DNA]</scope>
    <source>
        <strain evidence="1 2">UGP3</strain>
        <tissue evidence="1">Spores</tissue>
    </source>
</reference>
<dbReference type="VEuPathDB" id="MicrosporidiaDB:DI09_69p130"/>
<name>A0A098VNW8_9MICR</name>